<comment type="caution">
    <text evidence="2">The sequence shown here is derived from an EMBL/GenBank/DDBJ whole genome shotgun (WGS) entry which is preliminary data.</text>
</comment>
<evidence type="ECO:0000313" key="3">
    <source>
        <dbReference type="Proteomes" id="UP001283361"/>
    </source>
</evidence>
<name>A0AAE0Z4B4_9GAST</name>
<feature type="region of interest" description="Disordered" evidence="1">
    <location>
        <begin position="1"/>
        <end position="22"/>
    </location>
</feature>
<dbReference type="AlphaFoldDB" id="A0AAE0Z4B4"/>
<sequence length="105" mass="11495">MHRPSNETESGVATKTDAANREGNIAYRSTSCRTCPIGQDSRGDAFTVSRLLCFLGFQVCEKKGENQRKAGQRPDAPLAVPCLTVQSFGRESSFEKISRVLLSLN</sequence>
<protein>
    <submittedName>
        <fullName evidence="2">Uncharacterized protein</fullName>
    </submittedName>
</protein>
<gene>
    <name evidence="2" type="ORF">RRG08_007223</name>
</gene>
<evidence type="ECO:0000313" key="2">
    <source>
        <dbReference type="EMBL" id="KAK3762668.1"/>
    </source>
</evidence>
<proteinExistence type="predicted"/>
<dbReference type="EMBL" id="JAWDGP010004663">
    <property type="protein sequence ID" value="KAK3762668.1"/>
    <property type="molecule type" value="Genomic_DNA"/>
</dbReference>
<keyword evidence="3" id="KW-1185">Reference proteome</keyword>
<organism evidence="2 3">
    <name type="scientific">Elysia crispata</name>
    <name type="common">lettuce slug</name>
    <dbReference type="NCBI Taxonomy" id="231223"/>
    <lineage>
        <taxon>Eukaryota</taxon>
        <taxon>Metazoa</taxon>
        <taxon>Spiralia</taxon>
        <taxon>Lophotrochozoa</taxon>
        <taxon>Mollusca</taxon>
        <taxon>Gastropoda</taxon>
        <taxon>Heterobranchia</taxon>
        <taxon>Euthyneura</taxon>
        <taxon>Panpulmonata</taxon>
        <taxon>Sacoglossa</taxon>
        <taxon>Placobranchoidea</taxon>
        <taxon>Plakobranchidae</taxon>
        <taxon>Elysia</taxon>
    </lineage>
</organism>
<reference evidence="2" key="1">
    <citation type="journal article" date="2023" name="G3 (Bethesda)">
        <title>A reference genome for the long-term kleptoplast-retaining sea slug Elysia crispata morphotype clarki.</title>
        <authorList>
            <person name="Eastman K.E."/>
            <person name="Pendleton A.L."/>
            <person name="Shaikh M.A."/>
            <person name="Suttiyut T."/>
            <person name="Ogas R."/>
            <person name="Tomko P."/>
            <person name="Gavelis G."/>
            <person name="Widhalm J.R."/>
            <person name="Wisecaver J.H."/>
        </authorList>
    </citation>
    <scope>NUCLEOTIDE SEQUENCE</scope>
    <source>
        <strain evidence="2">ECLA1</strain>
    </source>
</reference>
<dbReference type="Proteomes" id="UP001283361">
    <property type="component" value="Unassembled WGS sequence"/>
</dbReference>
<accession>A0AAE0Z4B4</accession>
<evidence type="ECO:0000256" key="1">
    <source>
        <dbReference type="SAM" id="MobiDB-lite"/>
    </source>
</evidence>